<gene>
    <name evidence="1" type="ORF">Cni_G17470</name>
</gene>
<sequence length="78" mass="9033">MRHKYTRSESLKHLLSATIGRRSKETESKLVENASHREESQLVEPALDAKLAVKPSWRCFSYEEIHKAINGFHKDNLV</sequence>
<organism evidence="1 2">
    <name type="scientific">Canna indica</name>
    <name type="common">Indian-shot</name>
    <dbReference type="NCBI Taxonomy" id="4628"/>
    <lineage>
        <taxon>Eukaryota</taxon>
        <taxon>Viridiplantae</taxon>
        <taxon>Streptophyta</taxon>
        <taxon>Embryophyta</taxon>
        <taxon>Tracheophyta</taxon>
        <taxon>Spermatophyta</taxon>
        <taxon>Magnoliopsida</taxon>
        <taxon>Liliopsida</taxon>
        <taxon>Zingiberales</taxon>
        <taxon>Cannaceae</taxon>
        <taxon>Canna</taxon>
    </lineage>
</organism>
<reference evidence="1 2" key="1">
    <citation type="submission" date="2023-10" db="EMBL/GenBank/DDBJ databases">
        <title>Chromosome-scale genome assembly provides insights into flower coloration mechanisms of Canna indica.</title>
        <authorList>
            <person name="Li C."/>
        </authorList>
    </citation>
    <scope>NUCLEOTIDE SEQUENCE [LARGE SCALE GENOMIC DNA]</scope>
    <source>
        <tissue evidence="1">Flower</tissue>
    </source>
</reference>
<keyword evidence="1" id="KW-0675">Receptor</keyword>
<keyword evidence="2" id="KW-1185">Reference proteome</keyword>
<evidence type="ECO:0000313" key="1">
    <source>
        <dbReference type="EMBL" id="WOL08717.1"/>
    </source>
</evidence>
<accession>A0AAQ3KMI3</accession>
<keyword evidence="1" id="KW-0418">Kinase</keyword>
<protein>
    <submittedName>
        <fullName evidence="1">Receptor-like serine/threonine-protein kinase</fullName>
    </submittedName>
</protein>
<evidence type="ECO:0000313" key="2">
    <source>
        <dbReference type="Proteomes" id="UP001327560"/>
    </source>
</evidence>
<proteinExistence type="predicted"/>
<dbReference type="AlphaFoldDB" id="A0AAQ3KMI3"/>
<dbReference type="GO" id="GO:0016301">
    <property type="term" value="F:kinase activity"/>
    <property type="evidence" value="ECO:0007669"/>
    <property type="project" value="UniProtKB-KW"/>
</dbReference>
<name>A0AAQ3KMI3_9LILI</name>
<dbReference type="Proteomes" id="UP001327560">
    <property type="component" value="Chromosome 5"/>
</dbReference>
<dbReference type="EMBL" id="CP136894">
    <property type="protein sequence ID" value="WOL08717.1"/>
    <property type="molecule type" value="Genomic_DNA"/>
</dbReference>
<keyword evidence="1" id="KW-0808">Transferase</keyword>